<dbReference type="EMBL" id="QQZK01000023">
    <property type="protein sequence ID" value="KAF5103337.1"/>
    <property type="molecule type" value="Genomic_DNA"/>
</dbReference>
<protein>
    <submittedName>
        <fullName evidence="4">Similar to Saccharomyces cerevisiae YDL202W MRPL11 Mitochondrial ribosomal protein of the large subunit</fullName>
    </submittedName>
</protein>
<proteinExistence type="inferred from homology"/>
<sequence>MFSRFSLVARPAPISAARVAGLRWLSAQASTASATEPAPVRKTLKPLDSRKTYLVDMYTHLIKTSPVILVLHHNNLLKADNNNLRGQIKKAGGTLTVTRSNLFKVAFRGKDHADPASPAAKAQYGRRDQTTPFNSLFSGPTAVITFPELDPKKVSSVLKIVDKSNNNLTLLGSFIDNQVLTLDGVNKFKTLPTLPEIRSQLVGVLSILGGAGLVQTLEASSKVLYLTMDERRKQLDPTEQTEEKTE</sequence>
<dbReference type="GO" id="GO:0005840">
    <property type="term" value="C:ribosome"/>
    <property type="evidence" value="ECO:0007669"/>
    <property type="project" value="UniProtKB-KW"/>
</dbReference>
<dbReference type="InterPro" id="IPR001790">
    <property type="entry name" value="Ribosomal_uL10"/>
</dbReference>
<dbReference type="Pfam" id="PF00466">
    <property type="entry name" value="Ribosomal_L10"/>
    <property type="match status" value="1"/>
</dbReference>
<evidence type="ECO:0000256" key="3">
    <source>
        <dbReference type="ARBA" id="ARBA00023274"/>
    </source>
</evidence>
<keyword evidence="3" id="KW-0687">Ribonucleoprotein</keyword>
<keyword evidence="2 4" id="KW-0689">Ribosomal protein</keyword>
<dbReference type="InterPro" id="IPR047865">
    <property type="entry name" value="Ribosomal_uL10_bac_type"/>
</dbReference>
<reference evidence="5" key="3">
    <citation type="submission" date="2020-01" db="EMBL/GenBank/DDBJ databases">
        <authorList>
            <person name="Perkins V."/>
            <person name="Lessard M.-H."/>
            <person name="Dugat-Bony E."/>
            <person name="Frenette M."/>
            <person name="Labrie S."/>
        </authorList>
    </citation>
    <scope>NUCLEOTIDE SEQUENCE</scope>
    <source>
        <strain evidence="5">LMA-70</strain>
    </source>
</reference>
<dbReference type="AlphaFoldDB" id="A0A0J9X6E5"/>
<dbReference type="SUPFAM" id="SSF160369">
    <property type="entry name" value="Ribosomal protein L10-like"/>
    <property type="match status" value="1"/>
</dbReference>
<dbReference type="InterPro" id="IPR043141">
    <property type="entry name" value="Ribosomal_uL10-like_sf"/>
</dbReference>
<name>A0A0J9X6E5_GEOCN</name>
<comment type="caution">
    <text evidence="4">The sequence shown here is derived from an EMBL/GenBank/DDBJ whole genome shotgun (WGS) entry which is preliminary data.</text>
</comment>
<dbReference type="OrthoDB" id="360689at2759"/>
<dbReference type="PANTHER" id="PTHR11560">
    <property type="entry name" value="39S RIBOSOMAL PROTEIN L10, MITOCHONDRIAL"/>
    <property type="match status" value="1"/>
</dbReference>
<evidence type="ECO:0000256" key="2">
    <source>
        <dbReference type="ARBA" id="ARBA00022980"/>
    </source>
</evidence>
<accession>A0A0J9X6E5</accession>
<dbReference type="Gene3D" id="3.30.70.1730">
    <property type="match status" value="1"/>
</dbReference>
<gene>
    <name evidence="4" type="ORF">BN980_GECA03s06115g</name>
    <name evidence="5" type="ORF">DV451_001510</name>
</gene>
<dbReference type="GO" id="GO:1990904">
    <property type="term" value="C:ribonucleoprotein complex"/>
    <property type="evidence" value="ECO:0007669"/>
    <property type="project" value="UniProtKB-KW"/>
</dbReference>
<evidence type="ECO:0000256" key="1">
    <source>
        <dbReference type="ARBA" id="ARBA00008889"/>
    </source>
</evidence>
<comment type="similarity">
    <text evidence="1">Belongs to the universal ribosomal protein uL10 family.</text>
</comment>
<keyword evidence="6" id="KW-1185">Reference proteome</keyword>
<evidence type="ECO:0000313" key="5">
    <source>
        <dbReference type="EMBL" id="KAF5103337.1"/>
    </source>
</evidence>
<reference evidence="5" key="2">
    <citation type="journal article" date="2020" name="Front. Microbiol.">
        <title>Phenotypic and Genetic Characterization of the Cheese Ripening Yeast Geotrichum candidum.</title>
        <authorList>
            <person name="Perkins V."/>
            <person name="Vignola S."/>
            <person name="Lessard M.H."/>
            <person name="Plante P.L."/>
            <person name="Corbeil J."/>
            <person name="Dugat-Bony E."/>
            <person name="Frenette M."/>
            <person name="Labrie S."/>
        </authorList>
    </citation>
    <scope>NUCLEOTIDE SEQUENCE</scope>
    <source>
        <strain evidence="5">LMA-70</strain>
    </source>
</reference>
<dbReference type="STRING" id="1173061.A0A0J9X6E5"/>
<dbReference type="EMBL" id="CCBN010000003">
    <property type="protein sequence ID" value="CDO52689.1"/>
    <property type="molecule type" value="Genomic_DNA"/>
</dbReference>
<reference evidence="4 6" key="1">
    <citation type="submission" date="2014-03" db="EMBL/GenBank/DDBJ databases">
        <authorList>
            <person name="Casaregola S."/>
        </authorList>
    </citation>
    <scope>NUCLEOTIDE SEQUENCE [LARGE SCALE GENOMIC DNA]</scope>
    <source>
        <strain evidence="4 6">CLIB 918</strain>
    </source>
</reference>
<evidence type="ECO:0000313" key="4">
    <source>
        <dbReference type="EMBL" id="CDO52689.1"/>
    </source>
</evidence>
<dbReference type="Proteomes" id="UP000750522">
    <property type="component" value="Unassembled WGS sequence"/>
</dbReference>
<evidence type="ECO:0000313" key="6">
    <source>
        <dbReference type="Proteomes" id="UP000242525"/>
    </source>
</evidence>
<organism evidence="4 6">
    <name type="scientific">Geotrichum candidum</name>
    <name type="common">Oospora lactis</name>
    <name type="synonym">Dipodascus geotrichum</name>
    <dbReference type="NCBI Taxonomy" id="1173061"/>
    <lineage>
        <taxon>Eukaryota</taxon>
        <taxon>Fungi</taxon>
        <taxon>Dikarya</taxon>
        <taxon>Ascomycota</taxon>
        <taxon>Saccharomycotina</taxon>
        <taxon>Dipodascomycetes</taxon>
        <taxon>Dipodascales</taxon>
        <taxon>Dipodascaceae</taxon>
        <taxon>Geotrichum</taxon>
    </lineage>
</organism>
<dbReference type="Proteomes" id="UP000242525">
    <property type="component" value="Unassembled WGS sequence"/>
</dbReference>